<protein>
    <recommendedName>
        <fullName evidence="5">MalT-like TPR region domain-containing protein</fullName>
    </recommendedName>
</protein>
<feature type="compositionally biased region" description="Basic and acidic residues" evidence="2">
    <location>
        <begin position="287"/>
        <end position="296"/>
    </location>
</feature>
<dbReference type="EMBL" id="LN649231">
    <property type="protein sequence ID" value="CEI68316.1"/>
    <property type="molecule type" value="Genomic_DNA"/>
</dbReference>
<name>A0A2L2TVF2_9HYPO</name>
<keyword evidence="4" id="KW-1185">Reference proteome</keyword>
<proteinExistence type="predicted"/>
<feature type="region of interest" description="Disordered" evidence="2">
    <location>
        <begin position="279"/>
        <end position="299"/>
    </location>
</feature>
<organism evidence="3 4">
    <name type="scientific">Fusarium venenatum</name>
    <dbReference type="NCBI Taxonomy" id="56646"/>
    <lineage>
        <taxon>Eukaryota</taxon>
        <taxon>Fungi</taxon>
        <taxon>Dikarya</taxon>
        <taxon>Ascomycota</taxon>
        <taxon>Pezizomycotina</taxon>
        <taxon>Sordariomycetes</taxon>
        <taxon>Hypocreomycetidae</taxon>
        <taxon>Hypocreales</taxon>
        <taxon>Nectriaceae</taxon>
        <taxon>Fusarium</taxon>
    </lineage>
</organism>
<evidence type="ECO:0000256" key="2">
    <source>
        <dbReference type="SAM" id="MobiDB-lite"/>
    </source>
</evidence>
<dbReference type="RefSeq" id="XP_025592031.1">
    <property type="nucleotide sequence ID" value="XM_025737140.2"/>
</dbReference>
<keyword evidence="1" id="KW-0175">Coiled coil</keyword>
<evidence type="ECO:0000313" key="4">
    <source>
        <dbReference type="Proteomes" id="UP000245910"/>
    </source>
</evidence>
<evidence type="ECO:0008006" key="5">
    <source>
        <dbReference type="Google" id="ProtNLM"/>
    </source>
</evidence>
<dbReference type="Proteomes" id="UP000245910">
    <property type="component" value="Chromosome III"/>
</dbReference>
<evidence type="ECO:0000256" key="1">
    <source>
        <dbReference type="SAM" id="Coils"/>
    </source>
</evidence>
<feature type="coiled-coil region" evidence="1">
    <location>
        <begin position="403"/>
        <end position="430"/>
    </location>
</feature>
<sequence>MGWRDFFKRRLTTRSKQTGFSFSASSVKRFNDTGTGSEHLFDILLICSSTSNSALAPSLSAAEHFFSICKIPYRISSITLDEREICQDGRESFDETVRRLQSFIESSRLKGLKRTQSFSKSDTSTTPHLIILADTLGSILIRGVALKFCSGAPTNTRLMVFFQESNFPYERQFLDDKYYEEIYASVGEIITEFDYRVLEDISPDLNRAIWLSTRRRDPAAIKCNNKIFRHLLKTALEETLDRIESGLKKHATSTYASGSAADAFFTQPQQYKDFLAIQPAPPSSTEQHLKNHHDSIEGVQRIKSPARRVQMTTTGRILVQPPQPPLIAIPETRSNVGKSALHPSKAVRNGPSNDAWKDLRDQAEARLESGDNKYALLMFDECLRMAIPYDTAIWEIKSSLAFARMMLGHYVKAEQDLRQLQEELGNFIAEYKPEPTITHIHGTVLLYYALALLRLGRYSDMDRCLREIVLVDEHEKSSKKPLREQQKSHTFSASVCRLRALAAAQLGKFTSQTINDELRNADRWCEKLGDVQSSEPVRISNVLNKCRISTLRGHYAVALSMLQPELMTTISEIGETDILTIEVALLCSFLHIETGHISEGRLICERYANVIEEILGNEHPLALEAEHILITASHQEGNFFNALDDSISLCRRSGSNVNLGHKHPSTLKYKTQLGTLYIECGLYSSAEDLLKTAVEDSHHPETLKGCTQLALAQYHLGKLDMAEKTIFKALYGYFLHYLRFDKDKLWLESDSSKSIRQFLNDSPLLHGVQQAFKAAKPDCARHPDILYSLLTCAKIVSREPRTDLGLALRILRLVRDAAMNMFGQFHTLALQASLTMGGILSKSAMRDVDDVGGQEHCSEAISSFDFILQPSTVPLHSTTCFVEESDLFLDSDHPILLGARQERVLLNILFSPPEAGIEHVLDGKDELNAILTAQRNRLGPYHRQTVKTQTTILSLEVSFSTPSPDVKDIFKDIVGPLASGDAEQERFLECLLLRERVAGIVRDRQELLGDDFKDLLGHIRSQIKKGEDMEDLSIRGAVKRVRQRTNSMMRDL</sequence>
<dbReference type="InterPro" id="IPR011990">
    <property type="entry name" value="TPR-like_helical_dom_sf"/>
</dbReference>
<dbReference type="KEGG" id="fvn:FVRRES_08393"/>
<reference evidence="4" key="1">
    <citation type="submission" date="2014-10" db="EMBL/GenBank/DDBJ databases">
        <authorList>
            <person name="King R."/>
        </authorList>
    </citation>
    <scope>NUCLEOTIDE SEQUENCE [LARGE SCALE GENOMIC DNA]</scope>
    <source>
        <strain evidence="4">A3/5</strain>
    </source>
</reference>
<dbReference type="GeneID" id="37260032"/>
<accession>A0A2L2TVF2</accession>
<dbReference type="OrthoDB" id="5986190at2759"/>
<dbReference type="SUPFAM" id="SSF48452">
    <property type="entry name" value="TPR-like"/>
    <property type="match status" value="1"/>
</dbReference>
<dbReference type="AlphaFoldDB" id="A0A2L2TVF2"/>
<evidence type="ECO:0000313" key="3">
    <source>
        <dbReference type="EMBL" id="CEI68316.1"/>
    </source>
</evidence>
<dbReference type="Gene3D" id="1.25.40.10">
    <property type="entry name" value="Tetratricopeptide repeat domain"/>
    <property type="match status" value="2"/>
</dbReference>